<evidence type="ECO:0000313" key="5">
    <source>
        <dbReference type="Proteomes" id="UP000287866"/>
    </source>
</evidence>
<evidence type="ECO:0000259" key="3">
    <source>
        <dbReference type="Pfam" id="PF08486"/>
    </source>
</evidence>
<name>A0A8T6R287_9MICO</name>
<feature type="compositionally biased region" description="Low complexity" evidence="1">
    <location>
        <begin position="48"/>
        <end position="58"/>
    </location>
</feature>
<dbReference type="GO" id="GO:0030288">
    <property type="term" value="C:outer membrane-bounded periplasmic space"/>
    <property type="evidence" value="ECO:0007669"/>
    <property type="project" value="TreeGrafter"/>
</dbReference>
<dbReference type="EMBL" id="SAYU02000020">
    <property type="protein sequence ID" value="NHA68006.1"/>
    <property type="molecule type" value="Genomic_DNA"/>
</dbReference>
<dbReference type="AlphaFoldDB" id="A0A8T6R287"/>
<dbReference type="NCBIfam" id="TIGR02669">
    <property type="entry name" value="SpoIID_LytB"/>
    <property type="match status" value="1"/>
</dbReference>
<feature type="region of interest" description="Disordered" evidence="1">
    <location>
        <begin position="29"/>
        <end position="58"/>
    </location>
</feature>
<evidence type="ECO:0000256" key="2">
    <source>
        <dbReference type="SAM" id="SignalP"/>
    </source>
</evidence>
<dbReference type="InterPro" id="IPR013486">
    <property type="entry name" value="SpoIID/LytB"/>
</dbReference>
<dbReference type="PANTHER" id="PTHR30032">
    <property type="entry name" value="N-ACETYLMURAMOYL-L-ALANINE AMIDASE-RELATED"/>
    <property type="match status" value="1"/>
</dbReference>
<protein>
    <submittedName>
        <fullName evidence="4">SpoIID/LytB domain-containing protein</fullName>
    </submittedName>
</protein>
<keyword evidence="5" id="KW-1185">Reference proteome</keyword>
<feature type="chain" id="PRO_5035788567" evidence="2">
    <location>
        <begin position="29"/>
        <end position="739"/>
    </location>
</feature>
<gene>
    <name evidence="4" type="ORF">EPD83_008065</name>
</gene>
<dbReference type="GO" id="GO:0030435">
    <property type="term" value="P:sporulation resulting in formation of a cellular spore"/>
    <property type="evidence" value="ECO:0007669"/>
    <property type="project" value="InterPro"/>
</dbReference>
<dbReference type="PANTHER" id="PTHR30032:SF4">
    <property type="entry name" value="AMIDASE ENHANCER"/>
    <property type="match status" value="1"/>
</dbReference>
<feature type="domain" description="Sporulation stage II protein D amidase enhancer LytB N-terminal" evidence="3">
    <location>
        <begin position="242"/>
        <end position="323"/>
    </location>
</feature>
<keyword evidence="2" id="KW-0732">Signal</keyword>
<feature type="signal peptide" evidence="2">
    <location>
        <begin position="1"/>
        <end position="28"/>
    </location>
</feature>
<organism evidence="4 5">
    <name type="scientific">Phycicoccus flavus</name>
    <dbReference type="NCBI Taxonomy" id="2502783"/>
    <lineage>
        <taxon>Bacteria</taxon>
        <taxon>Bacillati</taxon>
        <taxon>Actinomycetota</taxon>
        <taxon>Actinomycetes</taxon>
        <taxon>Micrococcales</taxon>
        <taxon>Intrasporangiaceae</taxon>
        <taxon>Phycicoccus</taxon>
    </lineage>
</organism>
<sequence length="739" mass="75409">MRPARAVRVLAALAVAALATTAAPAAGAEDVPWGVDQPRPVPGPAGPGEPVAPVAPAAPDASGAAAALSSTWTLSGSGWGHGVGMSQYGAYEMGRDGYSAAEILGHYYTGTAYETREDDATLRVNVRQRVGSTTLRTSRLGTGGGSFSIAVSGGATVSGGVGDTVTVRPSGSEITVSCPTCAVTSSTGARPTVTWDDDRTLLSVDGTLYRDGMLRVTRTPGAASLEVVMYVRIHDEYLDYLREVPWSWPAATLQAQAAAARGYALRRLQAGVSTSCNCHLYDDSRSQVFGGYPSGSVDRSYLPAWTAAVDAAGSPTRGYVATYGGAVIDAYYSSSTGGRTQNSEDVWTSALPYLRSVDDHWSQRSSNPRRAWTATPARSTLAAAFGLGDVRRLDLSDRYASGAVATARATSSSGTTVALSGESLRGRLGLYSTYLARPTSRVAGTDRYVTAAKLAATRARSATTVVVVSGEDSARPDAAVGGPLAQSLAAPMLLTRATRLPAATRDAIAARPDLRRAVVVGGPAAVSPDVVTALQGLGLSVSRIGGANRYAVAANVAADIDRRGAVSAVVLASGESLVDALGAGGPAGAVREPVLLTRRDTLPAETSDALATTGAGTVRVVGGTTSVSGAVETGLRRTGLTVQRLAGGSRYASAAAVAAFYRDRLGDTTRVSLASGADGSLADALTAGSIGRITLLTGSATLPAPTSVVLQETPDLERVVAVGGTRVVSTTVLRTAGRQ</sequence>
<proteinExistence type="predicted"/>
<evidence type="ECO:0000313" key="4">
    <source>
        <dbReference type="EMBL" id="NHA68006.1"/>
    </source>
</evidence>
<evidence type="ECO:0000256" key="1">
    <source>
        <dbReference type="SAM" id="MobiDB-lite"/>
    </source>
</evidence>
<accession>A0A8T6R287</accession>
<dbReference type="Pfam" id="PF08486">
    <property type="entry name" value="SpoIID"/>
    <property type="match status" value="1"/>
</dbReference>
<dbReference type="InterPro" id="IPR013693">
    <property type="entry name" value="SpoIID/LytB_N"/>
</dbReference>
<dbReference type="RefSeq" id="WP_165566439.1">
    <property type="nucleotide sequence ID" value="NZ_SAYU02000020.1"/>
</dbReference>
<dbReference type="InterPro" id="IPR051922">
    <property type="entry name" value="Bact_Sporulation_Assoc"/>
</dbReference>
<comment type="caution">
    <text evidence="4">The sequence shown here is derived from an EMBL/GenBank/DDBJ whole genome shotgun (WGS) entry which is preliminary data.</text>
</comment>
<dbReference type="Pfam" id="PF04122">
    <property type="entry name" value="CW_binding_2"/>
    <property type="match status" value="3"/>
</dbReference>
<reference evidence="4" key="1">
    <citation type="submission" date="2020-03" db="EMBL/GenBank/DDBJ databases">
        <title>Phycicoccus flavus sp. nov., a novel endophytic actinobacterium isolated from branch of Kandelia candel.</title>
        <authorList>
            <person name="Tuo L."/>
        </authorList>
    </citation>
    <scope>NUCLEOTIDE SEQUENCE</scope>
    <source>
        <strain evidence="4">CMS6Z-2</strain>
    </source>
</reference>
<dbReference type="InterPro" id="IPR007253">
    <property type="entry name" value="Cell_wall-bd_2"/>
</dbReference>
<dbReference type="Proteomes" id="UP000287866">
    <property type="component" value="Unassembled WGS sequence"/>
</dbReference>